<protein>
    <submittedName>
        <fullName evidence="2 4">Uncharacterized protein</fullName>
    </submittedName>
</protein>
<keyword evidence="3" id="KW-1185">Reference proteome</keyword>
<feature type="transmembrane region" description="Helical" evidence="1">
    <location>
        <begin position="42"/>
        <end position="66"/>
    </location>
</feature>
<name>A0A0R3W389_TAEAS</name>
<keyword evidence="1" id="KW-0472">Membrane</keyword>
<dbReference type="EMBL" id="UYRS01018343">
    <property type="protein sequence ID" value="VDK33295.1"/>
    <property type="molecule type" value="Genomic_DNA"/>
</dbReference>
<reference evidence="2 3" key="2">
    <citation type="submission" date="2018-11" db="EMBL/GenBank/DDBJ databases">
        <authorList>
            <consortium name="Pathogen Informatics"/>
        </authorList>
    </citation>
    <scope>NUCLEOTIDE SEQUENCE [LARGE SCALE GENOMIC DNA]</scope>
</reference>
<organism evidence="4">
    <name type="scientific">Taenia asiatica</name>
    <name type="common">Asian tapeworm</name>
    <dbReference type="NCBI Taxonomy" id="60517"/>
    <lineage>
        <taxon>Eukaryota</taxon>
        <taxon>Metazoa</taxon>
        <taxon>Spiralia</taxon>
        <taxon>Lophotrochozoa</taxon>
        <taxon>Platyhelminthes</taxon>
        <taxon>Cestoda</taxon>
        <taxon>Eucestoda</taxon>
        <taxon>Cyclophyllidea</taxon>
        <taxon>Taeniidae</taxon>
        <taxon>Taenia</taxon>
    </lineage>
</organism>
<dbReference type="Proteomes" id="UP000282613">
    <property type="component" value="Unassembled WGS sequence"/>
</dbReference>
<gene>
    <name evidence="2" type="ORF">TASK_LOCUS4365</name>
</gene>
<keyword evidence="1" id="KW-0812">Transmembrane</keyword>
<evidence type="ECO:0000313" key="2">
    <source>
        <dbReference type="EMBL" id="VDK33295.1"/>
    </source>
</evidence>
<dbReference type="AlphaFoldDB" id="A0A0R3W389"/>
<evidence type="ECO:0000313" key="3">
    <source>
        <dbReference type="Proteomes" id="UP000282613"/>
    </source>
</evidence>
<evidence type="ECO:0000313" key="4">
    <source>
        <dbReference type="WBParaSite" id="TASK_0000436401-mRNA-1"/>
    </source>
</evidence>
<dbReference type="WBParaSite" id="TASK_0000436401-mRNA-1">
    <property type="protein sequence ID" value="TASK_0000436401-mRNA-1"/>
    <property type="gene ID" value="TASK_0000436401"/>
</dbReference>
<reference evidence="4" key="1">
    <citation type="submission" date="2017-02" db="UniProtKB">
        <authorList>
            <consortium name="WormBaseParasite"/>
        </authorList>
    </citation>
    <scope>IDENTIFICATION</scope>
</reference>
<proteinExistence type="predicted"/>
<evidence type="ECO:0000256" key="1">
    <source>
        <dbReference type="SAM" id="Phobius"/>
    </source>
</evidence>
<keyword evidence="1" id="KW-1133">Transmembrane helix</keyword>
<sequence length="146" mass="16319">MAMASVVVSADYCRFQSSLQRFCGHKIGSYIHFYVPSFFNKLFFVLFRISNAGIFEVSQLFLLFWVMELPGAKMIYLSEAVIFSASTMFQTGGGGGEMEESFCDPTTHAYDSPTRHRMMEDGAEGERDESVLLIPPPTEAAKASVR</sequence>
<accession>A0A0R3W389</accession>